<accession>A0A0M3JJL1</accession>
<feature type="compositionally biased region" description="Low complexity" evidence="1">
    <location>
        <begin position="14"/>
        <end position="28"/>
    </location>
</feature>
<protein>
    <submittedName>
        <fullName evidence="2">Timeless</fullName>
    </submittedName>
</protein>
<feature type="region of interest" description="Disordered" evidence="1">
    <location>
        <begin position="1"/>
        <end position="79"/>
    </location>
</feature>
<name>A0A0M3JJL1_ANISI</name>
<feature type="compositionally biased region" description="Basic and acidic residues" evidence="1">
    <location>
        <begin position="38"/>
        <end position="47"/>
    </location>
</feature>
<evidence type="ECO:0000256" key="1">
    <source>
        <dbReference type="SAM" id="MobiDB-lite"/>
    </source>
</evidence>
<evidence type="ECO:0000313" key="2">
    <source>
        <dbReference type="WBParaSite" id="ASIM_0000783201-mRNA-1"/>
    </source>
</evidence>
<sequence>LLDIEAIRKESSESKSSSLQSANLISSAVTASSAPRVSPDETLRKDSPTSMDDDLQRKISSVSDSYEEDVVPPESDATP</sequence>
<dbReference type="WBParaSite" id="ASIM_0000783201-mRNA-1">
    <property type="protein sequence ID" value="ASIM_0000783201-mRNA-1"/>
    <property type="gene ID" value="ASIM_0000783201"/>
</dbReference>
<organism evidence="2">
    <name type="scientific">Anisakis simplex</name>
    <name type="common">Herring worm</name>
    <dbReference type="NCBI Taxonomy" id="6269"/>
    <lineage>
        <taxon>Eukaryota</taxon>
        <taxon>Metazoa</taxon>
        <taxon>Ecdysozoa</taxon>
        <taxon>Nematoda</taxon>
        <taxon>Chromadorea</taxon>
        <taxon>Rhabditida</taxon>
        <taxon>Spirurina</taxon>
        <taxon>Ascaridomorpha</taxon>
        <taxon>Ascaridoidea</taxon>
        <taxon>Anisakidae</taxon>
        <taxon>Anisakis</taxon>
        <taxon>Anisakis simplex complex</taxon>
    </lineage>
</organism>
<reference evidence="2" key="1">
    <citation type="submission" date="2017-02" db="UniProtKB">
        <authorList>
            <consortium name="WormBaseParasite"/>
        </authorList>
    </citation>
    <scope>IDENTIFICATION</scope>
</reference>
<dbReference type="AlphaFoldDB" id="A0A0M3JJL1"/>
<feature type="compositionally biased region" description="Basic and acidic residues" evidence="1">
    <location>
        <begin position="1"/>
        <end position="13"/>
    </location>
</feature>
<proteinExistence type="predicted"/>